<dbReference type="EMBL" id="JAMLJM010000004">
    <property type="protein sequence ID" value="MCL9809127.1"/>
    <property type="molecule type" value="Genomic_DNA"/>
</dbReference>
<feature type="transmembrane region" description="Helical" evidence="6">
    <location>
        <begin position="115"/>
        <end position="135"/>
    </location>
</feature>
<name>A0ABT0TNP9_9FLAO</name>
<keyword evidence="8" id="KW-1185">Reference proteome</keyword>
<gene>
    <name evidence="7" type="ORF">NAT50_07120</name>
</gene>
<feature type="transmembrane region" description="Helical" evidence="6">
    <location>
        <begin position="384"/>
        <end position="406"/>
    </location>
</feature>
<feature type="transmembrane region" description="Helical" evidence="6">
    <location>
        <begin position="82"/>
        <end position="103"/>
    </location>
</feature>
<keyword evidence="4 6" id="KW-1133">Transmembrane helix</keyword>
<dbReference type="RefSeq" id="WP_250592533.1">
    <property type="nucleotide sequence ID" value="NZ_JAMLJM010000004.1"/>
</dbReference>
<feature type="transmembrane region" description="Helical" evidence="6">
    <location>
        <begin position="42"/>
        <end position="61"/>
    </location>
</feature>
<evidence type="ECO:0000313" key="7">
    <source>
        <dbReference type="EMBL" id="MCL9809127.1"/>
    </source>
</evidence>
<evidence type="ECO:0000313" key="8">
    <source>
        <dbReference type="Proteomes" id="UP001317191"/>
    </source>
</evidence>
<dbReference type="PANTHER" id="PTHR30250:SF11">
    <property type="entry name" value="O-ANTIGEN TRANSPORTER-RELATED"/>
    <property type="match status" value="1"/>
</dbReference>
<comment type="subcellular location">
    <subcellularLocation>
        <location evidence="1">Cell membrane</location>
        <topology evidence="1">Multi-pass membrane protein</topology>
    </subcellularLocation>
</comment>
<feature type="transmembrane region" description="Helical" evidence="6">
    <location>
        <begin position="295"/>
        <end position="315"/>
    </location>
</feature>
<dbReference type="InterPro" id="IPR050833">
    <property type="entry name" value="Poly_Biosynth_Transport"/>
</dbReference>
<comment type="caution">
    <text evidence="7">The sequence shown here is derived from an EMBL/GenBank/DDBJ whole genome shotgun (WGS) entry which is preliminary data.</text>
</comment>
<evidence type="ECO:0000256" key="3">
    <source>
        <dbReference type="ARBA" id="ARBA00022692"/>
    </source>
</evidence>
<feature type="transmembrane region" description="Helical" evidence="6">
    <location>
        <begin position="327"/>
        <end position="347"/>
    </location>
</feature>
<feature type="transmembrane region" description="Helical" evidence="6">
    <location>
        <begin position="170"/>
        <end position="193"/>
    </location>
</feature>
<proteinExistence type="predicted"/>
<dbReference type="PANTHER" id="PTHR30250">
    <property type="entry name" value="PST FAMILY PREDICTED COLANIC ACID TRANSPORTER"/>
    <property type="match status" value="1"/>
</dbReference>
<evidence type="ECO:0000256" key="2">
    <source>
        <dbReference type="ARBA" id="ARBA00022475"/>
    </source>
</evidence>
<sequence>MLQKKLIQNIFSLGIIQIVNFIFPLITIPYLSRIIGPSGYGIINYATAFVGYFSLLIFYGFDLTATRRISQDPYDFKNINAVFLDVINSRIILFIIAVFLFIFSLLTINPLQRDVLVSVILFIGTISSLLSPQYIFQGTQNLVIYAKINFIRGSLNTVLVFLLIKKPEDYYWIVILSSSFSILFNLFLLIYAIKKYQLKFKWKKINESIKLLYKESRIFLSTVLISLYTTTNVVILGFFADSKELGYYTTSQNFILIVISVLSIPISTSLFPYIGNKLSESREDGLRIIKNVIPIIFYIYFFASLFILIFAPFLVKLIYGDLFAPAVLALRITSFMPLMIGLSNVFGIQIMLNVKLDKAFFRITAICSFIGVLLGVIMSSRFGYLGTAWNVIIIETIVTLLMYLYLRKEKIYIVNRNSFHPKNLLRTVNDVIKIK</sequence>
<feature type="transmembrane region" description="Helical" evidence="6">
    <location>
        <begin position="359"/>
        <end position="378"/>
    </location>
</feature>
<evidence type="ECO:0000256" key="4">
    <source>
        <dbReference type="ARBA" id="ARBA00022989"/>
    </source>
</evidence>
<keyword evidence="5 6" id="KW-0472">Membrane</keyword>
<accession>A0ABT0TNP9</accession>
<keyword evidence="2" id="KW-1003">Cell membrane</keyword>
<reference evidence="7 8" key="1">
    <citation type="submission" date="2022-05" db="EMBL/GenBank/DDBJ databases">
        <title>Flavobacterium sp., isolated from activated sludge.</title>
        <authorList>
            <person name="Ran Q."/>
        </authorList>
    </citation>
    <scope>NUCLEOTIDE SEQUENCE [LARGE SCALE GENOMIC DNA]</scope>
    <source>
        <strain evidence="7 8">HXWNR70</strain>
    </source>
</reference>
<evidence type="ECO:0000256" key="6">
    <source>
        <dbReference type="SAM" id="Phobius"/>
    </source>
</evidence>
<evidence type="ECO:0000256" key="1">
    <source>
        <dbReference type="ARBA" id="ARBA00004651"/>
    </source>
</evidence>
<evidence type="ECO:0000256" key="5">
    <source>
        <dbReference type="ARBA" id="ARBA00023136"/>
    </source>
</evidence>
<dbReference type="Proteomes" id="UP001317191">
    <property type="component" value="Unassembled WGS sequence"/>
</dbReference>
<dbReference type="InterPro" id="IPR002797">
    <property type="entry name" value="Polysacc_synth"/>
</dbReference>
<feature type="transmembrane region" description="Helical" evidence="6">
    <location>
        <begin position="12"/>
        <end position="30"/>
    </location>
</feature>
<keyword evidence="3 6" id="KW-0812">Transmembrane</keyword>
<protein>
    <submittedName>
        <fullName evidence="7">Oligosaccharide flippase family protein</fullName>
    </submittedName>
</protein>
<feature type="transmembrane region" description="Helical" evidence="6">
    <location>
        <begin position="252"/>
        <end position="274"/>
    </location>
</feature>
<dbReference type="Pfam" id="PF01943">
    <property type="entry name" value="Polysacc_synt"/>
    <property type="match status" value="1"/>
</dbReference>
<organism evidence="7 8">
    <name type="scientific">Flavobacterium luminosum</name>
    <dbReference type="NCBI Taxonomy" id="2949086"/>
    <lineage>
        <taxon>Bacteria</taxon>
        <taxon>Pseudomonadati</taxon>
        <taxon>Bacteroidota</taxon>
        <taxon>Flavobacteriia</taxon>
        <taxon>Flavobacteriales</taxon>
        <taxon>Flavobacteriaceae</taxon>
        <taxon>Flavobacterium</taxon>
    </lineage>
</organism>
<feature type="transmembrane region" description="Helical" evidence="6">
    <location>
        <begin position="218"/>
        <end position="240"/>
    </location>
</feature>